<dbReference type="OrthoDB" id="8020482at2"/>
<evidence type="ECO:0000313" key="1">
    <source>
        <dbReference type="EMBL" id="GEP05446.1"/>
    </source>
</evidence>
<dbReference type="Proteomes" id="UP001156856">
    <property type="component" value="Unassembled WGS sequence"/>
</dbReference>
<comment type="caution">
    <text evidence="1">The sequence shown here is derived from an EMBL/GenBank/DDBJ whole genome shotgun (WGS) entry which is preliminary data.</text>
</comment>
<dbReference type="EMBL" id="BJZU01000069">
    <property type="protein sequence ID" value="GEP05446.1"/>
    <property type="molecule type" value="Genomic_DNA"/>
</dbReference>
<organism evidence="1 3">
    <name type="scientific">Methylobacterium oxalidis</name>
    <dbReference type="NCBI Taxonomy" id="944322"/>
    <lineage>
        <taxon>Bacteria</taxon>
        <taxon>Pseudomonadati</taxon>
        <taxon>Pseudomonadota</taxon>
        <taxon>Alphaproteobacteria</taxon>
        <taxon>Hyphomicrobiales</taxon>
        <taxon>Methylobacteriaceae</taxon>
        <taxon>Methylobacterium</taxon>
    </lineage>
</organism>
<keyword evidence="4" id="KW-1185">Reference proteome</keyword>
<dbReference type="EMBL" id="BSPK01000018">
    <property type="protein sequence ID" value="GLS63023.1"/>
    <property type="molecule type" value="Genomic_DNA"/>
</dbReference>
<reference evidence="2" key="4">
    <citation type="submission" date="2023-01" db="EMBL/GenBank/DDBJ databases">
        <title>Draft genome sequence of Methylobacterium oxalidis strain NBRC 107715.</title>
        <authorList>
            <person name="Sun Q."/>
            <person name="Mori K."/>
        </authorList>
    </citation>
    <scope>NUCLEOTIDE SEQUENCE</scope>
    <source>
        <strain evidence="2">NBRC 107715</strain>
    </source>
</reference>
<proteinExistence type="predicted"/>
<name>A0A512J642_9HYPH</name>
<dbReference type="Proteomes" id="UP000321960">
    <property type="component" value="Unassembled WGS sequence"/>
</dbReference>
<reference evidence="1 3" key="3">
    <citation type="submission" date="2019-07" db="EMBL/GenBank/DDBJ databases">
        <title>Whole genome shotgun sequence of Methylobacterium oxalidis NBRC 107715.</title>
        <authorList>
            <person name="Hosoyama A."/>
            <person name="Uohara A."/>
            <person name="Ohji S."/>
            <person name="Ichikawa N."/>
        </authorList>
    </citation>
    <scope>NUCLEOTIDE SEQUENCE [LARGE SCALE GENOMIC DNA]</scope>
    <source>
        <strain evidence="1 3">NBRC 107715</strain>
    </source>
</reference>
<dbReference type="AlphaFoldDB" id="A0A512J642"/>
<reference evidence="2" key="1">
    <citation type="journal article" date="2014" name="Int. J. Syst. Evol. Microbiol.">
        <title>Complete genome of a new Firmicutes species belonging to the dominant human colonic microbiota ('Ruminococcus bicirculans') reveals two chromosomes and a selective capacity to utilize plant glucans.</title>
        <authorList>
            <consortium name="NISC Comparative Sequencing Program"/>
            <person name="Wegmann U."/>
            <person name="Louis P."/>
            <person name="Goesmann A."/>
            <person name="Henrissat B."/>
            <person name="Duncan S.H."/>
            <person name="Flint H.J."/>
        </authorList>
    </citation>
    <scope>NUCLEOTIDE SEQUENCE</scope>
    <source>
        <strain evidence="2">NBRC 107715</strain>
    </source>
</reference>
<dbReference type="RefSeq" id="WP_147027012.1">
    <property type="nucleotide sequence ID" value="NZ_BJZU01000069.1"/>
</dbReference>
<evidence type="ECO:0000313" key="2">
    <source>
        <dbReference type="EMBL" id="GLS63023.1"/>
    </source>
</evidence>
<sequence>MADLQQEREQLALTERHIAEGEARVAAQKLLVARVSALGQRTSTATDMLRSLEDDLQRMRGHRQAVIEAIDRLTAPAPARRP</sequence>
<reference evidence="4" key="2">
    <citation type="journal article" date="2019" name="Int. J. Syst. Evol. Microbiol.">
        <title>The Global Catalogue of Microorganisms (GCM) 10K type strain sequencing project: providing services to taxonomists for standard genome sequencing and annotation.</title>
        <authorList>
            <consortium name="The Broad Institute Genomics Platform"/>
            <consortium name="The Broad Institute Genome Sequencing Center for Infectious Disease"/>
            <person name="Wu L."/>
            <person name="Ma J."/>
        </authorList>
    </citation>
    <scope>NUCLEOTIDE SEQUENCE [LARGE SCALE GENOMIC DNA]</scope>
    <source>
        <strain evidence="4">NBRC 107715</strain>
    </source>
</reference>
<accession>A0A512J642</accession>
<gene>
    <name evidence="2" type="ORF">GCM10007888_14040</name>
    <name evidence="1" type="ORF">MOX02_34840</name>
</gene>
<evidence type="ECO:0000313" key="4">
    <source>
        <dbReference type="Proteomes" id="UP001156856"/>
    </source>
</evidence>
<evidence type="ECO:0000313" key="3">
    <source>
        <dbReference type="Proteomes" id="UP000321960"/>
    </source>
</evidence>
<protein>
    <submittedName>
        <fullName evidence="1">Uncharacterized protein</fullName>
    </submittedName>
</protein>